<dbReference type="Proteomes" id="UP001293254">
    <property type="component" value="Unassembled WGS sequence"/>
</dbReference>
<organism evidence="1 2">
    <name type="scientific">Sesamum alatum</name>
    <dbReference type="NCBI Taxonomy" id="300844"/>
    <lineage>
        <taxon>Eukaryota</taxon>
        <taxon>Viridiplantae</taxon>
        <taxon>Streptophyta</taxon>
        <taxon>Embryophyta</taxon>
        <taxon>Tracheophyta</taxon>
        <taxon>Spermatophyta</taxon>
        <taxon>Magnoliopsida</taxon>
        <taxon>eudicotyledons</taxon>
        <taxon>Gunneridae</taxon>
        <taxon>Pentapetalae</taxon>
        <taxon>asterids</taxon>
        <taxon>lamiids</taxon>
        <taxon>Lamiales</taxon>
        <taxon>Pedaliaceae</taxon>
        <taxon>Sesamum</taxon>
    </lineage>
</organism>
<dbReference type="AlphaFoldDB" id="A0AAE1YYW8"/>
<reference evidence="1" key="2">
    <citation type="journal article" date="2024" name="Plant">
        <title>Genomic evolution and insights into agronomic trait innovations of Sesamum species.</title>
        <authorList>
            <person name="Miao H."/>
            <person name="Wang L."/>
            <person name="Qu L."/>
            <person name="Liu H."/>
            <person name="Sun Y."/>
            <person name="Le M."/>
            <person name="Wang Q."/>
            <person name="Wei S."/>
            <person name="Zheng Y."/>
            <person name="Lin W."/>
            <person name="Duan Y."/>
            <person name="Cao H."/>
            <person name="Xiong S."/>
            <person name="Wang X."/>
            <person name="Wei L."/>
            <person name="Li C."/>
            <person name="Ma Q."/>
            <person name="Ju M."/>
            <person name="Zhao R."/>
            <person name="Li G."/>
            <person name="Mu C."/>
            <person name="Tian Q."/>
            <person name="Mei H."/>
            <person name="Zhang T."/>
            <person name="Gao T."/>
            <person name="Zhang H."/>
        </authorList>
    </citation>
    <scope>NUCLEOTIDE SEQUENCE</scope>
    <source>
        <strain evidence="1">3651</strain>
    </source>
</reference>
<sequence>MKFGVIAKRGGIVRRVNKGITVKITARSLWRSRMRPEPNPVADKYAGEGQLSIATAKSQTPDKVLQGNYGLVMRTKNTIFELTTMEVEMACQEKRWVLEQEIGLSPKKDDEAFCLT</sequence>
<proteinExistence type="predicted"/>
<protein>
    <submittedName>
        <fullName evidence="1">Uncharacterized protein</fullName>
    </submittedName>
</protein>
<keyword evidence="2" id="KW-1185">Reference proteome</keyword>
<evidence type="ECO:0000313" key="2">
    <source>
        <dbReference type="Proteomes" id="UP001293254"/>
    </source>
</evidence>
<dbReference type="EMBL" id="JACGWO010000001">
    <property type="protein sequence ID" value="KAK4438652.1"/>
    <property type="molecule type" value="Genomic_DNA"/>
</dbReference>
<comment type="caution">
    <text evidence="1">The sequence shown here is derived from an EMBL/GenBank/DDBJ whole genome shotgun (WGS) entry which is preliminary data.</text>
</comment>
<reference evidence="1" key="1">
    <citation type="submission" date="2020-06" db="EMBL/GenBank/DDBJ databases">
        <authorList>
            <person name="Li T."/>
            <person name="Hu X."/>
            <person name="Zhang T."/>
            <person name="Song X."/>
            <person name="Zhang H."/>
            <person name="Dai N."/>
            <person name="Sheng W."/>
            <person name="Hou X."/>
            <person name="Wei L."/>
        </authorList>
    </citation>
    <scope>NUCLEOTIDE SEQUENCE</scope>
    <source>
        <strain evidence="1">3651</strain>
        <tissue evidence="1">Leaf</tissue>
    </source>
</reference>
<name>A0AAE1YYW8_9LAMI</name>
<evidence type="ECO:0000313" key="1">
    <source>
        <dbReference type="EMBL" id="KAK4438652.1"/>
    </source>
</evidence>
<gene>
    <name evidence="1" type="ORF">Salat_0199700</name>
</gene>
<accession>A0AAE1YYW8</accession>